<gene>
    <name evidence="1" type="ORF">LTRI10_LOCUS20381</name>
</gene>
<proteinExistence type="predicted"/>
<evidence type="ECO:0000313" key="2">
    <source>
        <dbReference type="Proteomes" id="UP001497516"/>
    </source>
</evidence>
<evidence type="ECO:0000313" key="1">
    <source>
        <dbReference type="EMBL" id="CAL1378828.1"/>
    </source>
</evidence>
<sequence length="146" mass="16584">MSYLASDYGQCQSSMFSVERLPDDLKALHFYITRMFLPRAAETTTTLEESDLWIMFNARTSCPISYASLMFNHMIKYREEDCSGKIPFGPQMTSLLAILGVDLCGKLTNREVHDDLQAQHVLRHTLPWHLKNCIAPECYGGVGALF</sequence>
<dbReference type="EMBL" id="OZ034816">
    <property type="protein sequence ID" value="CAL1378828.1"/>
    <property type="molecule type" value="Genomic_DNA"/>
</dbReference>
<keyword evidence="2" id="KW-1185">Reference proteome</keyword>
<accession>A0AAV2DYS2</accession>
<name>A0AAV2DYS2_9ROSI</name>
<organism evidence="1 2">
    <name type="scientific">Linum trigynum</name>
    <dbReference type="NCBI Taxonomy" id="586398"/>
    <lineage>
        <taxon>Eukaryota</taxon>
        <taxon>Viridiplantae</taxon>
        <taxon>Streptophyta</taxon>
        <taxon>Embryophyta</taxon>
        <taxon>Tracheophyta</taxon>
        <taxon>Spermatophyta</taxon>
        <taxon>Magnoliopsida</taxon>
        <taxon>eudicotyledons</taxon>
        <taxon>Gunneridae</taxon>
        <taxon>Pentapetalae</taxon>
        <taxon>rosids</taxon>
        <taxon>fabids</taxon>
        <taxon>Malpighiales</taxon>
        <taxon>Linaceae</taxon>
        <taxon>Linum</taxon>
    </lineage>
</organism>
<reference evidence="1 2" key="1">
    <citation type="submission" date="2024-04" db="EMBL/GenBank/DDBJ databases">
        <authorList>
            <person name="Fracassetti M."/>
        </authorList>
    </citation>
    <scope>NUCLEOTIDE SEQUENCE [LARGE SCALE GENOMIC DNA]</scope>
</reference>
<protein>
    <submittedName>
        <fullName evidence="1">Uncharacterized protein</fullName>
    </submittedName>
</protein>
<dbReference type="AlphaFoldDB" id="A0AAV2DYS2"/>
<dbReference type="Proteomes" id="UP001497516">
    <property type="component" value="Chromosome 3"/>
</dbReference>